<organism evidence="2 3">
    <name type="scientific">Deinococcus rufus</name>
    <dbReference type="NCBI Taxonomy" id="2136097"/>
    <lineage>
        <taxon>Bacteria</taxon>
        <taxon>Thermotogati</taxon>
        <taxon>Deinococcota</taxon>
        <taxon>Deinococci</taxon>
        <taxon>Deinococcales</taxon>
        <taxon>Deinococcaceae</taxon>
        <taxon>Deinococcus</taxon>
    </lineage>
</organism>
<feature type="transmembrane region" description="Helical" evidence="1">
    <location>
        <begin position="30"/>
        <end position="50"/>
    </location>
</feature>
<evidence type="ECO:0000313" key="2">
    <source>
        <dbReference type="EMBL" id="MFC3834534.1"/>
    </source>
</evidence>
<sequence length="121" mass="13047">MTRPPPSNPLRALPQREVTPEMRRRTARTFWLILLAFVTGIGVMVATLAWQGRAARDYAQAVRAAALAGNPSPNVGYTVACEQVRPGPLPRGVESCEVSVAAGEVSVKLAFQGGREFTLSR</sequence>
<proteinExistence type="predicted"/>
<reference evidence="3" key="1">
    <citation type="journal article" date="2019" name="Int. J. Syst. Evol. Microbiol.">
        <title>The Global Catalogue of Microorganisms (GCM) 10K type strain sequencing project: providing services to taxonomists for standard genome sequencing and annotation.</title>
        <authorList>
            <consortium name="The Broad Institute Genomics Platform"/>
            <consortium name="The Broad Institute Genome Sequencing Center for Infectious Disease"/>
            <person name="Wu L."/>
            <person name="Ma J."/>
        </authorList>
    </citation>
    <scope>NUCLEOTIDE SEQUENCE [LARGE SCALE GENOMIC DNA]</scope>
    <source>
        <strain evidence="3">CCTCC AB 2017081</strain>
    </source>
</reference>
<evidence type="ECO:0008006" key="4">
    <source>
        <dbReference type="Google" id="ProtNLM"/>
    </source>
</evidence>
<keyword evidence="1" id="KW-0472">Membrane</keyword>
<gene>
    <name evidence="2" type="ORF">ACFOSB_16895</name>
</gene>
<dbReference type="EMBL" id="JBHRZG010000024">
    <property type="protein sequence ID" value="MFC3834534.1"/>
    <property type="molecule type" value="Genomic_DNA"/>
</dbReference>
<dbReference type="Proteomes" id="UP001595803">
    <property type="component" value="Unassembled WGS sequence"/>
</dbReference>
<name>A0ABV7ZEI7_9DEIO</name>
<protein>
    <recommendedName>
        <fullName evidence="4">DUF4333 domain-containing protein</fullName>
    </recommendedName>
</protein>
<dbReference type="RefSeq" id="WP_295815513.1">
    <property type="nucleotide sequence ID" value="NZ_JBHRZG010000024.1"/>
</dbReference>
<keyword evidence="1" id="KW-1133">Transmembrane helix</keyword>
<evidence type="ECO:0000256" key="1">
    <source>
        <dbReference type="SAM" id="Phobius"/>
    </source>
</evidence>
<comment type="caution">
    <text evidence="2">The sequence shown here is derived from an EMBL/GenBank/DDBJ whole genome shotgun (WGS) entry which is preliminary data.</text>
</comment>
<keyword evidence="3" id="KW-1185">Reference proteome</keyword>
<accession>A0ABV7ZEI7</accession>
<keyword evidence="1" id="KW-0812">Transmembrane</keyword>
<evidence type="ECO:0000313" key="3">
    <source>
        <dbReference type="Proteomes" id="UP001595803"/>
    </source>
</evidence>